<name>A0A6J4VN75_9BACT</name>
<gene>
    <name evidence="2" type="ORF">AVDCRST_MAG59-4941</name>
</gene>
<dbReference type="AlphaFoldDB" id="A0A6J4VN75"/>
<organism evidence="2">
    <name type="scientific">uncultured Thermomicrobiales bacterium</name>
    <dbReference type="NCBI Taxonomy" id="1645740"/>
    <lineage>
        <taxon>Bacteria</taxon>
        <taxon>Pseudomonadati</taxon>
        <taxon>Thermomicrobiota</taxon>
        <taxon>Thermomicrobia</taxon>
        <taxon>Thermomicrobiales</taxon>
        <taxon>environmental samples</taxon>
    </lineage>
</organism>
<proteinExistence type="predicted"/>
<sequence>ERPACRYRADPTGTDLDRDRTAPGRLPAFRGDRS</sequence>
<feature type="non-terminal residue" evidence="2">
    <location>
        <position position="34"/>
    </location>
</feature>
<feature type="compositionally biased region" description="Basic and acidic residues" evidence="1">
    <location>
        <begin position="1"/>
        <end position="22"/>
    </location>
</feature>
<dbReference type="EMBL" id="CADCWF010000351">
    <property type="protein sequence ID" value="CAA9582134.1"/>
    <property type="molecule type" value="Genomic_DNA"/>
</dbReference>
<evidence type="ECO:0000256" key="1">
    <source>
        <dbReference type="SAM" id="MobiDB-lite"/>
    </source>
</evidence>
<evidence type="ECO:0000313" key="2">
    <source>
        <dbReference type="EMBL" id="CAA9582134.1"/>
    </source>
</evidence>
<feature type="non-terminal residue" evidence="2">
    <location>
        <position position="1"/>
    </location>
</feature>
<accession>A0A6J4VN75</accession>
<protein>
    <submittedName>
        <fullName evidence="2">Uncharacterized protein</fullName>
    </submittedName>
</protein>
<reference evidence="2" key="1">
    <citation type="submission" date="2020-02" db="EMBL/GenBank/DDBJ databases">
        <authorList>
            <person name="Meier V. D."/>
        </authorList>
    </citation>
    <scope>NUCLEOTIDE SEQUENCE</scope>
    <source>
        <strain evidence="2">AVDCRST_MAG59</strain>
    </source>
</reference>
<feature type="region of interest" description="Disordered" evidence="1">
    <location>
        <begin position="1"/>
        <end position="34"/>
    </location>
</feature>